<dbReference type="EMBL" id="CP002345">
    <property type="protein sequence ID" value="ADQ79530.1"/>
    <property type="molecule type" value="Genomic_DNA"/>
</dbReference>
<gene>
    <name evidence="2" type="ordered locus">Palpr_1384</name>
</gene>
<dbReference type="InterPro" id="IPR047525">
    <property type="entry name" value="TfoX-like"/>
</dbReference>
<protein>
    <submittedName>
        <fullName evidence="2">TfoX domain-containing protein</fullName>
    </submittedName>
</protein>
<dbReference type="PANTHER" id="PTHR36121:SF1">
    <property type="entry name" value="PROTEIN SXY"/>
    <property type="match status" value="1"/>
</dbReference>
<dbReference type="Pfam" id="PF04994">
    <property type="entry name" value="TfoX_C"/>
    <property type="match status" value="1"/>
</dbReference>
<sequence>MKTDLSLQPNIGKDTEAKLLEVGILNYAELQTVGTEQAFLRLQTLDPGACIHLLYGLEGAIEGIQSTKLSAEKKQQLREFHRMANK</sequence>
<dbReference type="STRING" id="694427.Palpr_1384"/>
<reference evidence="2 3" key="2">
    <citation type="journal article" date="2011" name="Stand. Genomic Sci.">
        <title>Complete genome sequence of Paludibacter propionicigenes type strain (WB4).</title>
        <authorList>
            <person name="Gronow S."/>
            <person name="Munk C."/>
            <person name="Lapidus A."/>
            <person name="Nolan M."/>
            <person name="Lucas S."/>
            <person name="Hammon N."/>
            <person name="Deshpande S."/>
            <person name="Cheng J.F."/>
            <person name="Tapia R."/>
            <person name="Han C."/>
            <person name="Goodwin L."/>
            <person name="Pitluck S."/>
            <person name="Liolios K."/>
            <person name="Ivanova N."/>
            <person name="Mavromatis K."/>
            <person name="Mikhailova N."/>
            <person name="Pati A."/>
            <person name="Chen A."/>
            <person name="Palaniappan K."/>
            <person name="Land M."/>
            <person name="Hauser L."/>
            <person name="Chang Y.J."/>
            <person name="Jeffries C.D."/>
            <person name="Brambilla E."/>
            <person name="Rohde M."/>
            <person name="Goker M."/>
            <person name="Detter J.C."/>
            <person name="Woyke T."/>
            <person name="Bristow J."/>
            <person name="Eisen J.A."/>
            <person name="Markowitz V."/>
            <person name="Hugenholtz P."/>
            <person name="Kyrpides N.C."/>
            <person name="Klenk H.P."/>
        </authorList>
    </citation>
    <scope>NUCLEOTIDE SEQUENCE [LARGE SCALE GENOMIC DNA]</scope>
    <source>
        <strain evidence="3">DSM 17365 / JCM 13257 / WB4</strain>
    </source>
</reference>
<dbReference type="eggNOG" id="COG3743">
    <property type="taxonomic scope" value="Bacteria"/>
</dbReference>
<dbReference type="PANTHER" id="PTHR36121">
    <property type="entry name" value="PROTEIN SXY"/>
    <property type="match status" value="1"/>
</dbReference>
<feature type="domain" description="TfoX C-terminal" evidence="1">
    <location>
        <begin position="3"/>
        <end position="79"/>
    </location>
</feature>
<dbReference type="KEGG" id="ppn:Palpr_1384"/>
<accession>E4T486</accession>
<evidence type="ECO:0000313" key="2">
    <source>
        <dbReference type="EMBL" id="ADQ79530.1"/>
    </source>
</evidence>
<evidence type="ECO:0000313" key="3">
    <source>
        <dbReference type="Proteomes" id="UP000008718"/>
    </source>
</evidence>
<name>E4T486_PALPW</name>
<dbReference type="Gene3D" id="1.10.150.20">
    <property type="entry name" value="5' to 3' exonuclease, C-terminal subdomain"/>
    <property type="match status" value="1"/>
</dbReference>
<keyword evidence="3" id="KW-1185">Reference proteome</keyword>
<dbReference type="AlphaFoldDB" id="E4T486"/>
<dbReference type="InterPro" id="IPR007077">
    <property type="entry name" value="TfoX_C"/>
</dbReference>
<dbReference type="OrthoDB" id="9796798at2"/>
<proteinExistence type="predicted"/>
<dbReference type="HOGENOM" id="CLU_163277_2_1_10"/>
<dbReference type="Proteomes" id="UP000008718">
    <property type="component" value="Chromosome"/>
</dbReference>
<organism evidence="2 3">
    <name type="scientific">Paludibacter propionicigenes (strain DSM 17365 / JCM 13257 / WB4)</name>
    <dbReference type="NCBI Taxonomy" id="694427"/>
    <lineage>
        <taxon>Bacteria</taxon>
        <taxon>Pseudomonadati</taxon>
        <taxon>Bacteroidota</taxon>
        <taxon>Bacteroidia</taxon>
        <taxon>Bacteroidales</taxon>
        <taxon>Paludibacteraceae</taxon>
        <taxon>Paludibacter</taxon>
    </lineage>
</organism>
<evidence type="ECO:0000259" key="1">
    <source>
        <dbReference type="Pfam" id="PF04994"/>
    </source>
</evidence>
<dbReference type="RefSeq" id="WP_013444899.1">
    <property type="nucleotide sequence ID" value="NC_014734.1"/>
</dbReference>
<reference key="1">
    <citation type="submission" date="2010-11" db="EMBL/GenBank/DDBJ databases">
        <title>The complete genome of Paludibacter propionicigenes DSM 17365.</title>
        <authorList>
            <consortium name="US DOE Joint Genome Institute (JGI-PGF)"/>
            <person name="Lucas S."/>
            <person name="Copeland A."/>
            <person name="Lapidus A."/>
            <person name="Bruce D."/>
            <person name="Goodwin L."/>
            <person name="Pitluck S."/>
            <person name="Kyrpides N."/>
            <person name="Mavromatis K."/>
            <person name="Ivanova N."/>
            <person name="Munk A.C."/>
            <person name="Brettin T."/>
            <person name="Detter J.C."/>
            <person name="Han C."/>
            <person name="Tapia R."/>
            <person name="Land M."/>
            <person name="Hauser L."/>
            <person name="Markowitz V."/>
            <person name="Cheng J.-F."/>
            <person name="Hugenholtz P."/>
            <person name="Woyke T."/>
            <person name="Wu D."/>
            <person name="Gronow S."/>
            <person name="Wellnitz S."/>
            <person name="Brambilla E."/>
            <person name="Klenk H.-P."/>
            <person name="Eisen J.A."/>
        </authorList>
    </citation>
    <scope>NUCLEOTIDE SEQUENCE</scope>
    <source>
        <strain>WB4</strain>
    </source>
</reference>